<evidence type="ECO:0000256" key="6">
    <source>
        <dbReference type="ARBA" id="ARBA00023242"/>
    </source>
</evidence>
<dbReference type="AlphaFoldDB" id="A0A9P9W7F8"/>
<feature type="transmembrane region" description="Helical" evidence="7">
    <location>
        <begin position="453"/>
        <end position="474"/>
    </location>
</feature>
<dbReference type="SMART" id="SM00906">
    <property type="entry name" value="Fungal_trans"/>
    <property type="match status" value="1"/>
</dbReference>
<dbReference type="Gene3D" id="4.10.240.10">
    <property type="entry name" value="Zn(2)-C6 fungal-type DNA-binding domain"/>
    <property type="match status" value="1"/>
</dbReference>
<reference evidence="9" key="1">
    <citation type="submission" date="2021-03" db="EMBL/GenBank/DDBJ databases">
        <title>Revisited historic fungal species revealed as producer of novel bioactive compounds through whole genome sequencing and comparative genomics.</title>
        <authorList>
            <person name="Vignolle G.A."/>
            <person name="Hochenegger N."/>
            <person name="Mach R.L."/>
            <person name="Mach-Aigner A.R."/>
            <person name="Javad Rahimi M."/>
            <person name="Salim K.A."/>
            <person name="Chan C.M."/>
            <person name="Lim L.B.L."/>
            <person name="Cai F."/>
            <person name="Druzhinina I.S."/>
            <person name="U'Ren J.M."/>
            <person name="Derntl C."/>
        </authorList>
    </citation>
    <scope>NUCLEOTIDE SEQUENCE</scope>
    <source>
        <strain evidence="9">TUCIM 5799</strain>
    </source>
</reference>
<proteinExistence type="predicted"/>
<dbReference type="Gene3D" id="1.20.1250.20">
    <property type="entry name" value="MFS general substrate transporter like domains"/>
    <property type="match status" value="2"/>
</dbReference>
<comment type="subcellular location">
    <subcellularLocation>
        <location evidence="1">Membrane</location>
        <topology evidence="1">Multi-pass membrane protein</topology>
    </subcellularLocation>
</comment>
<evidence type="ECO:0000259" key="8">
    <source>
        <dbReference type="SMART" id="SM00906"/>
    </source>
</evidence>
<evidence type="ECO:0000256" key="5">
    <source>
        <dbReference type="ARBA" id="ARBA00023136"/>
    </source>
</evidence>
<comment type="caution">
    <text evidence="9">The sequence shown here is derived from an EMBL/GenBank/DDBJ whole genome shotgun (WGS) entry which is preliminary data.</text>
</comment>
<keyword evidence="3 7" id="KW-0812">Transmembrane</keyword>
<dbReference type="GO" id="GO:0000981">
    <property type="term" value="F:DNA-binding transcription factor activity, RNA polymerase II-specific"/>
    <property type="evidence" value="ECO:0007669"/>
    <property type="project" value="InterPro"/>
</dbReference>
<evidence type="ECO:0000256" key="7">
    <source>
        <dbReference type="SAM" id="Phobius"/>
    </source>
</evidence>
<feature type="transmembrane region" description="Helical" evidence="7">
    <location>
        <begin position="359"/>
        <end position="379"/>
    </location>
</feature>
<feature type="transmembrane region" description="Helical" evidence="7">
    <location>
        <begin position="183"/>
        <end position="203"/>
    </location>
</feature>
<organism evidence="9 10">
    <name type="scientific">Neoarthrinium moseri</name>
    <dbReference type="NCBI Taxonomy" id="1658444"/>
    <lineage>
        <taxon>Eukaryota</taxon>
        <taxon>Fungi</taxon>
        <taxon>Dikarya</taxon>
        <taxon>Ascomycota</taxon>
        <taxon>Pezizomycotina</taxon>
        <taxon>Sordariomycetes</taxon>
        <taxon>Xylariomycetidae</taxon>
        <taxon>Amphisphaeriales</taxon>
        <taxon>Apiosporaceae</taxon>
        <taxon>Neoarthrinium</taxon>
    </lineage>
</organism>
<dbReference type="InterPro" id="IPR011701">
    <property type="entry name" value="MFS"/>
</dbReference>
<feature type="transmembrane region" description="Helical" evidence="7">
    <location>
        <begin position="421"/>
        <end position="441"/>
    </location>
</feature>
<gene>
    <name evidence="9" type="ORF">JX265_013994</name>
</gene>
<keyword evidence="4 7" id="KW-1133">Transmembrane helix</keyword>
<dbReference type="SUPFAM" id="SSF103473">
    <property type="entry name" value="MFS general substrate transporter"/>
    <property type="match status" value="1"/>
</dbReference>
<dbReference type="GO" id="GO:0016020">
    <property type="term" value="C:membrane"/>
    <property type="evidence" value="ECO:0007669"/>
    <property type="project" value="UniProtKB-SubCell"/>
</dbReference>
<keyword evidence="5 7" id="KW-0472">Membrane</keyword>
<feature type="transmembrane region" description="Helical" evidence="7">
    <location>
        <begin position="120"/>
        <end position="138"/>
    </location>
</feature>
<dbReference type="GO" id="GO:0006351">
    <property type="term" value="P:DNA-templated transcription"/>
    <property type="evidence" value="ECO:0007669"/>
    <property type="project" value="InterPro"/>
</dbReference>
<dbReference type="InterPro" id="IPR036864">
    <property type="entry name" value="Zn2-C6_fun-type_DNA-bd_sf"/>
</dbReference>
<evidence type="ECO:0000313" key="9">
    <source>
        <dbReference type="EMBL" id="KAI1847281.1"/>
    </source>
</evidence>
<dbReference type="Pfam" id="PF04082">
    <property type="entry name" value="Fungal_trans"/>
    <property type="match status" value="1"/>
</dbReference>
<dbReference type="GO" id="GO:0008270">
    <property type="term" value="F:zinc ion binding"/>
    <property type="evidence" value="ECO:0007669"/>
    <property type="project" value="InterPro"/>
</dbReference>
<dbReference type="PANTHER" id="PTHR43791:SF32">
    <property type="entry name" value="MAJOR FACILITATOR SUPERFAMILY (MFS) PROFILE DOMAIN-CONTAINING PROTEIN"/>
    <property type="match status" value="1"/>
</dbReference>
<evidence type="ECO:0000256" key="4">
    <source>
        <dbReference type="ARBA" id="ARBA00022989"/>
    </source>
</evidence>
<feature type="transmembrane region" description="Helical" evidence="7">
    <location>
        <begin position="329"/>
        <end position="347"/>
    </location>
</feature>
<name>A0A9P9W7F8_9PEZI</name>
<dbReference type="GO" id="GO:0003677">
    <property type="term" value="F:DNA binding"/>
    <property type="evidence" value="ECO:0007669"/>
    <property type="project" value="InterPro"/>
</dbReference>
<dbReference type="PANTHER" id="PTHR43791">
    <property type="entry name" value="PERMEASE-RELATED"/>
    <property type="match status" value="1"/>
</dbReference>
<keyword evidence="6" id="KW-0539">Nucleus</keyword>
<dbReference type="GO" id="GO:0022857">
    <property type="term" value="F:transmembrane transporter activity"/>
    <property type="evidence" value="ECO:0007669"/>
    <property type="project" value="InterPro"/>
</dbReference>
<dbReference type="Proteomes" id="UP000829685">
    <property type="component" value="Unassembled WGS sequence"/>
</dbReference>
<feature type="domain" description="Xylanolytic transcriptional activator regulatory" evidence="8">
    <location>
        <begin position="780"/>
        <end position="860"/>
    </location>
</feature>
<dbReference type="CDD" id="cd12148">
    <property type="entry name" value="fungal_TF_MHR"/>
    <property type="match status" value="1"/>
</dbReference>
<feature type="transmembrane region" description="Helical" evidence="7">
    <location>
        <begin position="150"/>
        <end position="171"/>
    </location>
</feature>
<evidence type="ECO:0000256" key="3">
    <source>
        <dbReference type="ARBA" id="ARBA00022692"/>
    </source>
</evidence>
<evidence type="ECO:0000313" key="10">
    <source>
        <dbReference type="Proteomes" id="UP000829685"/>
    </source>
</evidence>
<protein>
    <recommendedName>
        <fullName evidence="8">Xylanolytic transcriptional activator regulatory domain-containing protein</fullName>
    </recommendedName>
</protein>
<evidence type="ECO:0000256" key="2">
    <source>
        <dbReference type="ARBA" id="ARBA00022448"/>
    </source>
</evidence>
<evidence type="ECO:0000256" key="1">
    <source>
        <dbReference type="ARBA" id="ARBA00004141"/>
    </source>
</evidence>
<dbReference type="Pfam" id="PF07690">
    <property type="entry name" value="MFS_1"/>
    <property type="match status" value="1"/>
</dbReference>
<accession>A0A9P9W7F8</accession>
<dbReference type="InterPro" id="IPR036259">
    <property type="entry name" value="MFS_trans_sf"/>
</dbReference>
<dbReference type="EMBL" id="JAFIMR010000108">
    <property type="protein sequence ID" value="KAI1847281.1"/>
    <property type="molecule type" value="Genomic_DNA"/>
</dbReference>
<feature type="transmembrane region" description="Helical" evidence="7">
    <location>
        <begin position="215"/>
        <end position="235"/>
    </location>
</feature>
<keyword evidence="10" id="KW-1185">Reference proteome</keyword>
<keyword evidence="2" id="KW-0813">Transport</keyword>
<dbReference type="InterPro" id="IPR007219">
    <property type="entry name" value="XnlR_reg_dom"/>
</dbReference>
<sequence>MGLTDMGAETKYPAELAVTDDMRSLNDVTVGTQITRDWSVDEEKRVVRKLDCILMPLLVLGFFSLQLDRSNISNALTSAIREDLSITTVEVNSGNQLQLAGILVTEIPANLLLQKVGTSAWLTAQCVSWGLVGVFQAFITDKSSFYATRFLLGVFEAGYIPGCQLLLSLFYKREELALRTAVFYFGNYFSAGSGSLIASGALQMAGLHGLSGWRWLFIIDGSCTLIMAIAFFLLLPASPLVTLPLCRVRKLNLFTEAERHVMHNRIVLEDPDKGTSFRSFKMHDIIAALCDYTLWGHFAINMLSLAPKGGLQLYSPTIIKGLNFSTTQANALASISNYGVCVLSFLVSWGSDWRRVRGAWCIVACAWSMVFAGALYGLPLTADRWATFAMFTLLNSGNGVSQGLNDAWLNSNAKSHLKRSIGLALAVIGSNLGGLAGQQLFQDNDAPRYSRAFIAVLCLYGAAVVMTLLQMGMYGRLNKRLASMESQEECVEGYDERADGLRAKDVRNERSALCQEYIGFLDLNVQIRCSRTSPCVNCTLALAECEYRNDGSKRLPVSREYVASLESRVAKLETFLAQLKKVPRDERNLLIDSIDFLDDSAEYANSVDWQGKQTTTSPNNPKAALLRREEAGSVTYHGPTSIYNSALAVPNHGSRYISYLPLPLVHPLDTGEGVTAECISLFFHWQYPQFMFIDREAFILDYQRRSFDSQFCSSALVNAVCSVGALMSSKPDVKQRARLFAQTAVELVMSHGIATSHTTTVQTLLCSAFFEIGAGNISKGWLLSGMAFRMGQDLGFQRDPETWKDGSADERSAIKEYRRRIYWGCYVSDKFFSLMLGRPCMMHESDGDVKSSKPQQQDPIFNNWAEGHGLTHLMDELPVTPRLADVFNKQVEVSRIVRQGLNAIHSSRQAPDWADVAINEIVTRLVRFKDQLPPLMRLREWMSFSEPVQPHLAALHMLWHSSRISLICPFLNVSNLQRSRLGSVAAVDLGEACVESVERIIVILRRFESQHGLRHAPILFVHGAIAAANTILTLARCESKSPDRPHFAELELALQEMSATWDIAGHALTKLRELISTFDKDLVWWYSETDQMEWLDRLLSGPI</sequence>